<gene>
    <name evidence="1" type="ORF">FHE65_30340</name>
</gene>
<dbReference type="EMBL" id="VDFR01000190">
    <property type="protein sequence ID" value="TNC32520.1"/>
    <property type="molecule type" value="Genomic_DNA"/>
</dbReference>
<protein>
    <submittedName>
        <fullName evidence="1">Uncharacterized protein</fullName>
    </submittedName>
</protein>
<organism evidence="1 2">
    <name type="scientific">Mumia zhuanghuii</name>
    <dbReference type="NCBI Taxonomy" id="2585211"/>
    <lineage>
        <taxon>Bacteria</taxon>
        <taxon>Bacillati</taxon>
        <taxon>Actinomycetota</taxon>
        <taxon>Actinomycetes</taxon>
        <taxon>Propionibacteriales</taxon>
        <taxon>Nocardioidaceae</taxon>
        <taxon>Mumia</taxon>
    </lineage>
</organism>
<accession>A0A5C4MFQ0</accession>
<evidence type="ECO:0000313" key="2">
    <source>
        <dbReference type="Proteomes" id="UP000306740"/>
    </source>
</evidence>
<dbReference type="RefSeq" id="WP_139107143.1">
    <property type="nucleotide sequence ID" value="NZ_VDFR01000190.1"/>
</dbReference>
<dbReference type="Proteomes" id="UP000306740">
    <property type="component" value="Unassembled WGS sequence"/>
</dbReference>
<sequence>MLTCWQSCSSLLRLLLLRLRPRWLARRLRPRGDCSTRGAAKRWLLGWFWKQALKLRMPLGLVRHVHELHRALQRRRVLRMFAAEVTMRLTSQGAQVYSSRRC</sequence>
<comment type="caution">
    <text evidence="1">The sequence shown here is derived from an EMBL/GenBank/DDBJ whole genome shotgun (WGS) entry which is preliminary data.</text>
</comment>
<dbReference type="AlphaFoldDB" id="A0A5C4MFQ0"/>
<name>A0A5C4MFQ0_9ACTN</name>
<reference evidence="1 2" key="1">
    <citation type="submission" date="2019-05" db="EMBL/GenBank/DDBJ databases">
        <title>Mumia sp. nov., isolated from the intestinal contents of plateau pika (Ochotona curzoniae) in the Qinghai-Tibet plateau of China.</title>
        <authorList>
            <person name="Tian Z."/>
        </authorList>
    </citation>
    <scope>NUCLEOTIDE SEQUENCE [LARGE SCALE GENOMIC DNA]</scope>
    <source>
        <strain evidence="2">527</strain>
    </source>
</reference>
<evidence type="ECO:0000313" key="1">
    <source>
        <dbReference type="EMBL" id="TNC32520.1"/>
    </source>
</evidence>
<proteinExistence type="predicted"/>